<evidence type="ECO:0000256" key="1">
    <source>
        <dbReference type="SAM" id="MobiDB-lite"/>
    </source>
</evidence>
<dbReference type="Proteomes" id="UP000281553">
    <property type="component" value="Unassembled WGS sequence"/>
</dbReference>
<gene>
    <name evidence="2" type="ORF">DILT_LOCUS2420</name>
</gene>
<dbReference type="AlphaFoldDB" id="A0A3P6SDD1"/>
<protein>
    <submittedName>
        <fullName evidence="2">Uncharacterized protein</fullName>
    </submittedName>
</protein>
<name>A0A3P6SDD1_DIBLA</name>
<dbReference type="EMBL" id="UYRU01042073">
    <property type="protein sequence ID" value="VDK72556.1"/>
    <property type="molecule type" value="Genomic_DNA"/>
</dbReference>
<proteinExistence type="predicted"/>
<organism evidence="2 3">
    <name type="scientific">Dibothriocephalus latus</name>
    <name type="common">Fish tapeworm</name>
    <name type="synonym">Diphyllobothrium latum</name>
    <dbReference type="NCBI Taxonomy" id="60516"/>
    <lineage>
        <taxon>Eukaryota</taxon>
        <taxon>Metazoa</taxon>
        <taxon>Spiralia</taxon>
        <taxon>Lophotrochozoa</taxon>
        <taxon>Platyhelminthes</taxon>
        <taxon>Cestoda</taxon>
        <taxon>Eucestoda</taxon>
        <taxon>Diphyllobothriidea</taxon>
        <taxon>Diphyllobothriidae</taxon>
        <taxon>Dibothriocephalus</taxon>
    </lineage>
</organism>
<sequence length="357" mass="39784">MNTNNDQGEDQHKHSEPRRVCKQRRSILALSVEVVEAQIDDDNEKADKKENEAGTDGEAEGLSHEERNCTERVPVAVIKVLADEETQLNEMLQTLKAELPVMDVETKGCPYVPGTSTEAVPVAVIKVLPDEKARLTEIMQKLKADLRITKTENEANGCPHEQKKFILAVPIEVIKVLTDDKALITPILQNLKAEVPIFDKDTGANVKSEGWPGEDRNSTGRVPIAIAEVFTDDENKGANADDKETGRDSVTEGCLHEQKQFILTVPLAVLKVLHDEKDQICAILQKLKAELHTADNEVATDGESEGCPYEQLTSTGRHECSLHPELNAENGRSHRRGCIPKMRKRLNMLIPKRFRKK</sequence>
<feature type="region of interest" description="Disordered" evidence="1">
    <location>
        <begin position="1"/>
        <end position="22"/>
    </location>
</feature>
<feature type="compositionally biased region" description="Basic and acidic residues" evidence="1">
    <location>
        <begin position="9"/>
        <end position="19"/>
    </location>
</feature>
<evidence type="ECO:0000313" key="2">
    <source>
        <dbReference type="EMBL" id="VDK72556.1"/>
    </source>
</evidence>
<reference evidence="2 3" key="1">
    <citation type="submission" date="2018-11" db="EMBL/GenBank/DDBJ databases">
        <authorList>
            <consortium name="Pathogen Informatics"/>
        </authorList>
    </citation>
    <scope>NUCLEOTIDE SEQUENCE [LARGE SCALE GENOMIC DNA]</scope>
</reference>
<keyword evidence="3" id="KW-1185">Reference proteome</keyword>
<accession>A0A3P6SDD1</accession>
<evidence type="ECO:0000313" key="3">
    <source>
        <dbReference type="Proteomes" id="UP000281553"/>
    </source>
</evidence>
<feature type="region of interest" description="Disordered" evidence="1">
    <location>
        <begin position="36"/>
        <end position="67"/>
    </location>
</feature>